<dbReference type="Proteomes" id="UP000008281">
    <property type="component" value="Unassembled WGS sequence"/>
</dbReference>
<evidence type="ECO:0000313" key="2">
    <source>
        <dbReference type="Proteomes" id="UP000008281"/>
    </source>
</evidence>
<gene>
    <name evidence="1" type="ORF">CRE_24320</name>
</gene>
<dbReference type="SUPFAM" id="SSF69322">
    <property type="entry name" value="Tricorn protease domain 2"/>
    <property type="match status" value="1"/>
</dbReference>
<reference evidence="1" key="1">
    <citation type="submission" date="2007-07" db="EMBL/GenBank/DDBJ databases">
        <title>PCAP assembly of the Caenorhabditis remanei genome.</title>
        <authorList>
            <consortium name="The Caenorhabditis remanei Sequencing Consortium"/>
            <person name="Wilson R.K."/>
        </authorList>
    </citation>
    <scope>NUCLEOTIDE SEQUENCE [LARGE SCALE GENOMIC DNA]</scope>
    <source>
        <strain evidence="1">PB4641</strain>
    </source>
</reference>
<protein>
    <submittedName>
        <fullName evidence="1">Uncharacterized protein</fullName>
    </submittedName>
</protein>
<dbReference type="InterPro" id="IPR015943">
    <property type="entry name" value="WD40/YVTN_repeat-like_dom_sf"/>
</dbReference>
<accession>E3NQ71</accession>
<name>E3NQ71_CAERE</name>
<dbReference type="EMBL" id="DS269483">
    <property type="protein sequence ID" value="EFO84286.1"/>
    <property type="molecule type" value="Genomic_DNA"/>
</dbReference>
<dbReference type="HOGENOM" id="CLU_1116630_0_0_1"/>
<dbReference type="AlphaFoldDB" id="E3NQ71"/>
<keyword evidence="2" id="KW-1185">Reference proteome</keyword>
<proteinExistence type="predicted"/>
<sequence length="249" mass="28459">MASTISFHAPIKSISFCGSSNIAALFENHVKLASTTTGTHFATFEMDQYSTDIHGCEDYLYVANRKQGMGVLDLRTSTMLPMNEISVDKRESMTSSCYDADNDILYASVWNPTTRQSRVDIIDRRNPQITSNLLTIKRSPKDQMIQKMVEIGGDSVLLEDRNGQCLLYDIRRMDKPRWTIVSKEPSFSINVTSQYVCLEQPKNTVRVVRICSGDEMPWISMRKNESFCGILEGNEKQKFYIVPRLFKEH</sequence>
<evidence type="ECO:0000313" key="1">
    <source>
        <dbReference type="EMBL" id="EFO84286.1"/>
    </source>
</evidence>
<organism evidence="2">
    <name type="scientific">Caenorhabditis remanei</name>
    <name type="common">Caenorhabditis vulgaris</name>
    <dbReference type="NCBI Taxonomy" id="31234"/>
    <lineage>
        <taxon>Eukaryota</taxon>
        <taxon>Metazoa</taxon>
        <taxon>Ecdysozoa</taxon>
        <taxon>Nematoda</taxon>
        <taxon>Chromadorea</taxon>
        <taxon>Rhabditida</taxon>
        <taxon>Rhabditina</taxon>
        <taxon>Rhabditomorpha</taxon>
        <taxon>Rhabditoidea</taxon>
        <taxon>Rhabditidae</taxon>
        <taxon>Peloderinae</taxon>
        <taxon>Caenorhabditis</taxon>
    </lineage>
</organism>
<dbReference type="Gene3D" id="2.130.10.10">
    <property type="entry name" value="YVTN repeat-like/Quinoprotein amine dehydrogenase"/>
    <property type="match status" value="1"/>
</dbReference>
<dbReference type="InParanoid" id="E3NQ71"/>